<dbReference type="GO" id="GO:1990592">
    <property type="term" value="P:protein K69-linked ufmylation"/>
    <property type="evidence" value="ECO:0007669"/>
    <property type="project" value="TreeGrafter"/>
</dbReference>
<dbReference type="Pfam" id="PF25870">
    <property type="entry name" value="WHD_UFL1_5th"/>
    <property type="match status" value="1"/>
</dbReference>
<evidence type="ECO:0000256" key="4">
    <source>
        <dbReference type="SAM" id="MobiDB-lite"/>
    </source>
</evidence>
<evidence type="ECO:0000313" key="8">
    <source>
        <dbReference type="EMBL" id="KAK3583953.1"/>
    </source>
</evidence>
<evidence type="ECO:0000256" key="1">
    <source>
        <dbReference type="ARBA" id="ARBA00010789"/>
    </source>
</evidence>
<feature type="domain" description="E3 UFM1-protein ligase 1-like N-terminal" evidence="5">
    <location>
        <begin position="6"/>
        <end position="282"/>
    </location>
</feature>
<reference evidence="8" key="2">
    <citation type="journal article" date="2021" name="Genome Biol. Evol.">
        <title>Developing a high-quality reference genome for a parasitic bivalve with doubly uniparental inheritance (Bivalvia: Unionida).</title>
        <authorList>
            <person name="Smith C.H."/>
        </authorList>
    </citation>
    <scope>NUCLEOTIDE SEQUENCE</scope>
    <source>
        <strain evidence="8">CHS0354</strain>
        <tissue evidence="8">Mantle</tissue>
    </source>
</reference>
<dbReference type="PANTHER" id="PTHR31057:SF0">
    <property type="entry name" value="E3 UFM1-PROTEIN LIGASE 1"/>
    <property type="match status" value="1"/>
</dbReference>
<dbReference type="GO" id="GO:0005789">
    <property type="term" value="C:endoplasmic reticulum membrane"/>
    <property type="evidence" value="ECO:0007669"/>
    <property type="project" value="TreeGrafter"/>
</dbReference>
<feature type="domain" description="E3 UFM1-protein ligase 1-like" evidence="6">
    <location>
        <begin position="546"/>
        <end position="665"/>
    </location>
</feature>
<sequence length="795" mass="90149">MAEWEEVRRLAADFQRAQLSSTTQRLSERNLIEIVTKLVELRLVEVIYTLDGKEYLTPQELTKEIKEELFVHGGRINLVELQQELNVDFSHIETKVNDIVKHDRNLTLVLGQLIDKSYLDRLAEEVNDKLQEQGHVTIGELSKFYDLPADFLSENIHLRVGSIIIGQVDSYDKNVIFTDAYVTRMRAKIRGGFRAFTRPTQVMSILHQHHMQERIFFSILEELIQKGHLAGSLSGGKHENATYIPDIYSKAQNEYVDCFYRQNGYLEYDSLVRLGISDPKGFIKKRYKSELLLYLSTCCAGHAIQDQMDANIEEALANEAWVDVMPHLPSVFSPSDAGQLLENYLKNHPGLILCCDTIVTTEKFIQSSYELFKPLMQTKAENDSKSHPIFLNPEEDKKAAVKSSGETDKQEKQELYGKDERKEQRRKKATSGNTKSGGGTQGREVKTKSLKKKGKGFDHDNASAEDKAKPSNKGQQLELVFMTQEEIEGTLKQDKQYKNCPEELISEIACKIIRPLTRQYQEIAKSIFLQGTGVDSSSARKKTQGELEEKLSGLWTNAILFEKGMKLFSEEVQLQLGRHLLRTVCTDIVNLVLNSVATEHMLSVTEEAQISPEGRAKLIQKLPKDAQNILNNLNTSLGAKNLDEFFAHLNTICGPSHLGVLLKKPDKKKERQLIFSHRQSLLQQMNQESDPAMTLHLASVILFQTFTQSVVHAPGKCVPHIISFLKPYLDPEKFTVLTSLQDMVVKYARSQGSDENNKSEEMETLTREMSSLVPTIKELVHTTKKTSQPTGMEES</sequence>
<comment type="caution">
    <text evidence="8">The sequence shown here is derived from an EMBL/GenBank/DDBJ whole genome shotgun (WGS) entry which is preliminary data.</text>
</comment>
<evidence type="ECO:0000259" key="6">
    <source>
        <dbReference type="Pfam" id="PF23659"/>
    </source>
</evidence>
<dbReference type="EMBL" id="JAEAOA010001970">
    <property type="protein sequence ID" value="KAK3583953.1"/>
    <property type="molecule type" value="Genomic_DNA"/>
</dbReference>
<dbReference type="InterPro" id="IPR056761">
    <property type="entry name" value="Ufl1-like_C"/>
</dbReference>
<dbReference type="Pfam" id="PF25041">
    <property type="entry name" value="UFL1_C"/>
    <property type="match status" value="1"/>
</dbReference>
<organism evidence="8 9">
    <name type="scientific">Potamilus streckersoni</name>
    <dbReference type="NCBI Taxonomy" id="2493646"/>
    <lineage>
        <taxon>Eukaryota</taxon>
        <taxon>Metazoa</taxon>
        <taxon>Spiralia</taxon>
        <taxon>Lophotrochozoa</taxon>
        <taxon>Mollusca</taxon>
        <taxon>Bivalvia</taxon>
        <taxon>Autobranchia</taxon>
        <taxon>Heteroconchia</taxon>
        <taxon>Palaeoheterodonta</taxon>
        <taxon>Unionida</taxon>
        <taxon>Unionoidea</taxon>
        <taxon>Unionidae</taxon>
        <taxon>Ambleminae</taxon>
        <taxon>Lampsilini</taxon>
        <taxon>Potamilus</taxon>
    </lineage>
</organism>
<dbReference type="InterPro" id="IPR018611">
    <property type="entry name" value="Ufl1"/>
</dbReference>
<evidence type="ECO:0000259" key="7">
    <source>
        <dbReference type="Pfam" id="PF25041"/>
    </source>
</evidence>
<evidence type="ECO:0000259" key="5">
    <source>
        <dbReference type="Pfam" id="PF09743"/>
    </source>
</evidence>
<dbReference type="GO" id="GO:0034976">
    <property type="term" value="P:response to endoplasmic reticulum stress"/>
    <property type="evidence" value="ECO:0007669"/>
    <property type="project" value="TreeGrafter"/>
</dbReference>
<evidence type="ECO:0008006" key="10">
    <source>
        <dbReference type="Google" id="ProtNLM"/>
    </source>
</evidence>
<dbReference type="AlphaFoldDB" id="A0AAE0S2F4"/>
<evidence type="ECO:0000256" key="3">
    <source>
        <dbReference type="ARBA" id="ARBA00022786"/>
    </source>
</evidence>
<feature type="compositionally biased region" description="Basic and acidic residues" evidence="4">
    <location>
        <begin position="455"/>
        <end position="469"/>
    </location>
</feature>
<dbReference type="Proteomes" id="UP001195483">
    <property type="component" value="Unassembled WGS sequence"/>
</dbReference>
<accession>A0AAE0S2F4</accession>
<gene>
    <name evidence="8" type="ORF">CHS0354_033747</name>
</gene>
<feature type="compositionally biased region" description="Basic and acidic residues" evidence="4">
    <location>
        <begin position="755"/>
        <end position="766"/>
    </location>
</feature>
<comment type="similarity">
    <text evidence="1">Belongs to the UFL1 family.</text>
</comment>
<proteinExistence type="inferred from homology"/>
<reference evidence="8" key="1">
    <citation type="journal article" date="2021" name="Genome Biol. Evol.">
        <title>A High-Quality Reference Genome for a Parasitic Bivalve with Doubly Uniparental Inheritance (Bivalvia: Unionida).</title>
        <authorList>
            <person name="Smith C.H."/>
        </authorList>
    </citation>
    <scope>NUCLEOTIDE SEQUENCE</scope>
    <source>
        <strain evidence="8">CHS0354</strain>
    </source>
</reference>
<feature type="compositionally biased region" description="Basic and acidic residues" evidence="4">
    <location>
        <begin position="394"/>
        <end position="423"/>
    </location>
</feature>
<dbReference type="InterPro" id="IPR056579">
    <property type="entry name" value="Ufl1_N"/>
</dbReference>
<protein>
    <recommendedName>
        <fullName evidence="10">E3 UFM1-protein ligase 1</fullName>
    </recommendedName>
</protein>
<keyword evidence="2" id="KW-0808">Transferase</keyword>
<dbReference type="Pfam" id="PF23659">
    <property type="entry name" value="UFL1"/>
    <property type="match status" value="1"/>
</dbReference>
<feature type="domain" description="E3 UFM1-protein ligase-like C-terminal" evidence="7">
    <location>
        <begin position="670"/>
        <end position="779"/>
    </location>
</feature>
<feature type="region of interest" description="Disordered" evidence="4">
    <location>
        <begin position="749"/>
        <end position="768"/>
    </location>
</feature>
<reference evidence="8" key="3">
    <citation type="submission" date="2023-05" db="EMBL/GenBank/DDBJ databases">
        <authorList>
            <person name="Smith C.H."/>
        </authorList>
    </citation>
    <scope>NUCLEOTIDE SEQUENCE</scope>
    <source>
        <strain evidence="8">CHS0354</strain>
        <tissue evidence="8">Mantle</tissue>
    </source>
</reference>
<evidence type="ECO:0000256" key="2">
    <source>
        <dbReference type="ARBA" id="ARBA00022679"/>
    </source>
</evidence>
<dbReference type="Pfam" id="PF09743">
    <property type="entry name" value="E3_UFM1_ligase"/>
    <property type="match status" value="1"/>
</dbReference>
<name>A0AAE0S2F4_9BIVA</name>
<keyword evidence="9" id="KW-1185">Reference proteome</keyword>
<dbReference type="PANTHER" id="PTHR31057">
    <property type="entry name" value="E3 UFM1-PROTEIN LIGASE 1"/>
    <property type="match status" value="1"/>
</dbReference>
<feature type="region of interest" description="Disordered" evidence="4">
    <location>
        <begin position="382"/>
        <end position="475"/>
    </location>
</feature>
<dbReference type="GO" id="GO:0032434">
    <property type="term" value="P:regulation of proteasomal ubiquitin-dependent protein catabolic process"/>
    <property type="evidence" value="ECO:0007669"/>
    <property type="project" value="TreeGrafter"/>
</dbReference>
<dbReference type="GO" id="GO:0061666">
    <property type="term" value="F:UFM1 ligase activity"/>
    <property type="evidence" value="ECO:0007669"/>
    <property type="project" value="InterPro"/>
</dbReference>
<evidence type="ECO:0000313" key="9">
    <source>
        <dbReference type="Proteomes" id="UP001195483"/>
    </source>
</evidence>
<dbReference type="InterPro" id="IPR056580">
    <property type="entry name" value="Ufl1_dom"/>
</dbReference>
<keyword evidence="3" id="KW-0833">Ubl conjugation pathway</keyword>